<evidence type="ECO:0000313" key="3">
    <source>
        <dbReference type="Proteomes" id="UP001295740"/>
    </source>
</evidence>
<dbReference type="AlphaFoldDB" id="A0AAI8VUW6"/>
<gene>
    <name evidence="2" type="ORF">KHLLAP_LOCUS11341</name>
</gene>
<reference evidence="2" key="1">
    <citation type="submission" date="2023-10" db="EMBL/GenBank/DDBJ databases">
        <authorList>
            <person name="Hackl T."/>
        </authorList>
    </citation>
    <scope>NUCLEOTIDE SEQUENCE</scope>
</reference>
<proteinExistence type="predicted"/>
<evidence type="ECO:0000313" key="2">
    <source>
        <dbReference type="EMBL" id="CAJ2510873.1"/>
    </source>
</evidence>
<organism evidence="2 3">
    <name type="scientific">Anthostomella pinea</name>
    <dbReference type="NCBI Taxonomy" id="933095"/>
    <lineage>
        <taxon>Eukaryota</taxon>
        <taxon>Fungi</taxon>
        <taxon>Dikarya</taxon>
        <taxon>Ascomycota</taxon>
        <taxon>Pezizomycotina</taxon>
        <taxon>Sordariomycetes</taxon>
        <taxon>Xylariomycetidae</taxon>
        <taxon>Xylariales</taxon>
        <taxon>Xylariaceae</taxon>
        <taxon>Anthostomella</taxon>
    </lineage>
</organism>
<feature type="region of interest" description="Disordered" evidence="1">
    <location>
        <begin position="1"/>
        <end position="52"/>
    </location>
</feature>
<sequence length="89" mass="9946">MQDGKKQSQLRSYIWKNSRDSRACSPTPSEARNREIRSPTSSPPPEGNNRPLEAFCHDELIKAGGRPVVPLEFLLHAAKDGADTEQFEP</sequence>
<evidence type="ECO:0000256" key="1">
    <source>
        <dbReference type="SAM" id="MobiDB-lite"/>
    </source>
</evidence>
<protein>
    <submittedName>
        <fullName evidence="2">Uu.00g064980.m01.CDS01</fullName>
    </submittedName>
</protein>
<dbReference type="Proteomes" id="UP001295740">
    <property type="component" value="Unassembled WGS sequence"/>
</dbReference>
<comment type="caution">
    <text evidence="2">The sequence shown here is derived from an EMBL/GenBank/DDBJ whole genome shotgun (WGS) entry which is preliminary data.</text>
</comment>
<keyword evidence="3" id="KW-1185">Reference proteome</keyword>
<accession>A0AAI8VUW6</accession>
<name>A0AAI8VUW6_9PEZI</name>
<dbReference type="EMBL" id="CAUWAG010000018">
    <property type="protein sequence ID" value="CAJ2510873.1"/>
    <property type="molecule type" value="Genomic_DNA"/>
</dbReference>